<gene>
    <name evidence="1" type="ORF">B0T15DRAFT_484683</name>
</gene>
<accession>A0AAJ0GXM9</accession>
<dbReference type="AlphaFoldDB" id="A0AAJ0GXM9"/>
<evidence type="ECO:0000313" key="1">
    <source>
        <dbReference type="EMBL" id="KAK3307615.1"/>
    </source>
</evidence>
<keyword evidence="2" id="KW-1185">Reference proteome</keyword>
<dbReference type="EMBL" id="JAUDZG010000003">
    <property type="protein sequence ID" value="KAK3307615.1"/>
    <property type="molecule type" value="Genomic_DNA"/>
</dbReference>
<evidence type="ECO:0000313" key="2">
    <source>
        <dbReference type="Proteomes" id="UP001273166"/>
    </source>
</evidence>
<reference evidence="1" key="1">
    <citation type="journal article" date="2023" name="Mol. Phylogenet. Evol.">
        <title>Genome-scale phylogeny and comparative genomics of the fungal order Sordariales.</title>
        <authorList>
            <person name="Hensen N."/>
            <person name="Bonometti L."/>
            <person name="Westerberg I."/>
            <person name="Brannstrom I.O."/>
            <person name="Guillou S."/>
            <person name="Cros-Aarteil S."/>
            <person name="Calhoun S."/>
            <person name="Haridas S."/>
            <person name="Kuo A."/>
            <person name="Mondo S."/>
            <person name="Pangilinan J."/>
            <person name="Riley R."/>
            <person name="LaButti K."/>
            <person name="Andreopoulos B."/>
            <person name="Lipzen A."/>
            <person name="Chen C."/>
            <person name="Yan M."/>
            <person name="Daum C."/>
            <person name="Ng V."/>
            <person name="Clum A."/>
            <person name="Steindorff A."/>
            <person name="Ohm R.A."/>
            <person name="Martin F."/>
            <person name="Silar P."/>
            <person name="Natvig D.O."/>
            <person name="Lalanne C."/>
            <person name="Gautier V."/>
            <person name="Ament-Velasquez S.L."/>
            <person name="Kruys A."/>
            <person name="Hutchinson M.I."/>
            <person name="Powell A.J."/>
            <person name="Barry K."/>
            <person name="Miller A.N."/>
            <person name="Grigoriev I.V."/>
            <person name="Debuchy R."/>
            <person name="Gladieux P."/>
            <person name="Hiltunen Thoren M."/>
            <person name="Johannesson H."/>
        </authorList>
    </citation>
    <scope>NUCLEOTIDE SEQUENCE</scope>
    <source>
        <strain evidence="1">CBS 333.67</strain>
    </source>
</reference>
<comment type="caution">
    <text evidence="1">The sequence shown here is derived from an EMBL/GenBank/DDBJ whole genome shotgun (WGS) entry which is preliminary data.</text>
</comment>
<organism evidence="1 2">
    <name type="scientific">Chaetomium strumarium</name>
    <dbReference type="NCBI Taxonomy" id="1170767"/>
    <lineage>
        <taxon>Eukaryota</taxon>
        <taxon>Fungi</taxon>
        <taxon>Dikarya</taxon>
        <taxon>Ascomycota</taxon>
        <taxon>Pezizomycotina</taxon>
        <taxon>Sordariomycetes</taxon>
        <taxon>Sordariomycetidae</taxon>
        <taxon>Sordariales</taxon>
        <taxon>Chaetomiaceae</taxon>
        <taxon>Chaetomium</taxon>
    </lineage>
</organism>
<proteinExistence type="predicted"/>
<sequence>MAAHTVKLLRPSALQLDANTPCVLEIHMPMTLPHRLDPSLPAPPYHAGTITAEDFRDDHAMPLLRGLMARPPWRPRQLQKRTIMASAGFDFAAGYWRDMHGNEGHGTIHAYEDVGDWIEVLHGFKFHLMNPRVLRLDVEEEDGGSGGGSGSILRISEHAL</sequence>
<name>A0AAJ0GXM9_9PEZI</name>
<protein>
    <submittedName>
        <fullName evidence="1">Uncharacterized protein</fullName>
    </submittedName>
</protein>
<dbReference type="GeneID" id="87885064"/>
<dbReference type="RefSeq" id="XP_062723395.1">
    <property type="nucleotide sequence ID" value="XM_062866235.1"/>
</dbReference>
<reference evidence="1" key="2">
    <citation type="submission" date="2023-06" db="EMBL/GenBank/DDBJ databases">
        <authorList>
            <consortium name="Lawrence Berkeley National Laboratory"/>
            <person name="Mondo S.J."/>
            <person name="Hensen N."/>
            <person name="Bonometti L."/>
            <person name="Westerberg I."/>
            <person name="Brannstrom I.O."/>
            <person name="Guillou S."/>
            <person name="Cros-Aarteil S."/>
            <person name="Calhoun S."/>
            <person name="Haridas S."/>
            <person name="Kuo A."/>
            <person name="Pangilinan J."/>
            <person name="Riley R."/>
            <person name="Labutti K."/>
            <person name="Andreopoulos B."/>
            <person name="Lipzen A."/>
            <person name="Chen C."/>
            <person name="Yanf M."/>
            <person name="Daum C."/>
            <person name="Ng V."/>
            <person name="Clum A."/>
            <person name="Steindorff A."/>
            <person name="Ohm R."/>
            <person name="Martin F."/>
            <person name="Silar P."/>
            <person name="Natvig D."/>
            <person name="Lalanne C."/>
            <person name="Gautier V."/>
            <person name="Ament-Velasquez S.L."/>
            <person name="Kruys A."/>
            <person name="Hutchinson M.I."/>
            <person name="Powell A.J."/>
            <person name="Barry K."/>
            <person name="Miller A.N."/>
            <person name="Grigoriev I.V."/>
            <person name="Debuchy R."/>
            <person name="Gladieux P."/>
            <person name="Thoren M.H."/>
            <person name="Johannesson H."/>
        </authorList>
    </citation>
    <scope>NUCLEOTIDE SEQUENCE</scope>
    <source>
        <strain evidence="1">CBS 333.67</strain>
    </source>
</reference>
<dbReference type="Proteomes" id="UP001273166">
    <property type="component" value="Unassembled WGS sequence"/>
</dbReference>